<dbReference type="Gene3D" id="3.20.20.80">
    <property type="entry name" value="Glycosidases"/>
    <property type="match status" value="3"/>
</dbReference>
<dbReference type="SMART" id="SM00642">
    <property type="entry name" value="Aamy"/>
    <property type="match status" value="1"/>
</dbReference>
<dbReference type="GO" id="GO:0015173">
    <property type="term" value="F:aromatic amino acid transmembrane transporter activity"/>
    <property type="evidence" value="ECO:0007669"/>
    <property type="project" value="TreeGrafter"/>
</dbReference>
<dbReference type="Pfam" id="PF16028">
    <property type="entry name" value="SLC3A2_N"/>
    <property type="match status" value="1"/>
</dbReference>
<dbReference type="WBParaSite" id="HNAJ_0001065801-mRNA-1">
    <property type="protein sequence ID" value="HNAJ_0001065801-mRNA-1"/>
    <property type="gene ID" value="HNAJ_0001065801"/>
</dbReference>
<dbReference type="PANTHER" id="PTHR46673">
    <property type="entry name" value="4F2 CELL-SURFACE ANTIGEN HEAVY CHAIN"/>
    <property type="match status" value="1"/>
</dbReference>
<dbReference type="GO" id="GO:0005975">
    <property type="term" value="P:carbohydrate metabolic process"/>
    <property type="evidence" value="ECO:0007669"/>
    <property type="project" value="InterPro"/>
</dbReference>
<dbReference type="GO" id="GO:0015823">
    <property type="term" value="P:phenylalanine transport"/>
    <property type="evidence" value="ECO:0007669"/>
    <property type="project" value="TreeGrafter"/>
</dbReference>
<keyword evidence="1" id="KW-0472">Membrane</keyword>
<protein>
    <submittedName>
        <fullName evidence="5">Aamy domain-containing protein</fullName>
    </submittedName>
</protein>
<reference evidence="5" key="1">
    <citation type="submission" date="2017-02" db="UniProtKB">
        <authorList>
            <consortium name="WormBaseParasite"/>
        </authorList>
    </citation>
    <scope>IDENTIFICATION</scope>
</reference>
<organism evidence="5">
    <name type="scientific">Rodentolepis nana</name>
    <name type="common">Dwarf tapeworm</name>
    <name type="synonym">Hymenolepis nana</name>
    <dbReference type="NCBI Taxonomy" id="102285"/>
    <lineage>
        <taxon>Eukaryota</taxon>
        <taxon>Metazoa</taxon>
        <taxon>Spiralia</taxon>
        <taxon>Lophotrochozoa</taxon>
        <taxon>Platyhelminthes</taxon>
        <taxon>Cestoda</taxon>
        <taxon>Eucestoda</taxon>
        <taxon>Cyclophyllidea</taxon>
        <taxon>Hymenolepididae</taxon>
        <taxon>Rodentolepis</taxon>
    </lineage>
</organism>
<accession>A0A0R3TSM6</accession>
<dbReference type="GO" id="GO:0016324">
    <property type="term" value="C:apical plasma membrane"/>
    <property type="evidence" value="ECO:0007669"/>
    <property type="project" value="TreeGrafter"/>
</dbReference>
<proteinExistence type="predicted"/>
<dbReference type="EMBL" id="UZAE01013146">
    <property type="protein sequence ID" value="VDO08448.1"/>
    <property type="molecule type" value="Genomic_DNA"/>
</dbReference>
<dbReference type="InterPro" id="IPR006047">
    <property type="entry name" value="GH13_cat_dom"/>
</dbReference>
<dbReference type="STRING" id="102285.A0A0R3TSM6"/>
<dbReference type="GO" id="GO:0015190">
    <property type="term" value="F:L-leucine transmembrane transporter activity"/>
    <property type="evidence" value="ECO:0007669"/>
    <property type="project" value="TreeGrafter"/>
</dbReference>
<evidence type="ECO:0000313" key="5">
    <source>
        <dbReference type="WBParaSite" id="HNAJ_0001065801-mRNA-1"/>
    </source>
</evidence>
<name>A0A0R3TSM6_RODNA</name>
<dbReference type="GO" id="GO:1904273">
    <property type="term" value="P:L-alanine import across plasma membrane"/>
    <property type="evidence" value="ECO:0007669"/>
    <property type="project" value="TreeGrafter"/>
</dbReference>
<dbReference type="PANTHER" id="PTHR46673:SF1">
    <property type="entry name" value="4F2 CELL-SURFACE ANTIGEN HEAVY CHAIN"/>
    <property type="match status" value="1"/>
</dbReference>
<feature type="domain" description="Glycosyl hydrolase family 13 catalytic" evidence="2">
    <location>
        <begin position="99"/>
        <end position="505"/>
    </location>
</feature>
<dbReference type="GO" id="GO:0015180">
    <property type="term" value="F:L-alanine transmembrane transporter activity"/>
    <property type="evidence" value="ECO:0007669"/>
    <property type="project" value="TreeGrafter"/>
</dbReference>
<dbReference type="Pfam" id="PF00128">
    <property type="entry name" value="Alpha-amylase"/>
    <property type="match status" value="1"/>
</dbReference>
<gene>
    <name evidence="3" type="ORF">HNAJ_LOCUS10653</name>
</gene>
<dbReference type="GO" id="GO:0016323">
    <property type="term" value="C:basolateral plasma membrane"/>
    <property type="evidence" value="ECO:0007669"/>
    <property type="project" value="TreeGrafter"/>
</dbReference>
<evidence type="ECO:0000313" key="3">
    <source>
        <dbReference type="EMBL" id="VDO08448.1"/>
    </source>
</evidence>
<dbReference type="GO" id="GO:1903801">
    <property type="term" value="P:L-leucine import across plasma membrane"/>
    <property type="evidence" value="ECO:0007669"/>
    <property type="project" value="TreeGrafter"/>
</dbReference>
<dbReference type="OrthoDB" id="1740265at2759"/>
<keyword evidence="1" id="KW-1133">Transmembrane helix</keyword>
<evidence type="ECO:0000259" key="2">
    <source>
        <dbReference type="SMART" id="SM00642"/>
    </source>
</evidence>
<sequence length="604" mass="66633">MVDHLIEDGDCKDVEEIGFIDKDKTVDGSEDEYPLLTKEDLMRIDRENPRWRWFRISLIVLFWVVWFGLIAVSAIYITLTPRCAPRPVQEFWQSGVGYWVNPFAFKNSGGDLVGDLKGLATAIDYVSETVGAGFVVLTSMTPFYPKHLQNDSLKSFEQIHPKLGTVEDFESFVRTMKKKGIKVVVTLNFNSVPLPQGRANVSHLIPAEANEFCRTGTSCSVSIGESKFYSTFGAESNSVDLNLKDSGVLEEIKNATRFWLSKGADGILLADAAFYVGQRNCSHSSWSDSFPACKLYTSETISVIQELRKVVDEESLKSSRNRFLIADPGNTSYNENPEPLLGTEEHPGAHVVISRAFTFKSAPGADLVNRFHEYMNASQLDRLGLMVASPNDKPYSDIFSAASVLLLPGTPLVYAGIELGWSPEGGLPPNELYPFGENPPVGSVTSHLPMPWDSRGTNFSDYEGVGKIFSKYINDFSITETVETAMAAGRGSSVFGLTQSLIKLRKSTPSLQWGSFNLTKDLAPSDSFTIFKRSAPGFDSIFVVMVRPGAANSVIDFSTHCSSLTPLVVYPPNSAFKPEVKMFSLKVYFASTSENNLYVFSCVA</sequence>
<dbReference type="SUPFAM" id="SSF51445">
    <property type="entry name" value="(Trans)glycosidases"/>
    <property type="match status" value="1"/>
</dbReference>
<keyword evidence="1" id="KW-0812">Transmembrane</keyword>
<dbReference type="InterPro" id="IPR042280">
    <property type="entry name" value="SLC3A2"/>
</dbReference>
<feature type="transmembrane region" description="Helical" evidence="1">
    <location>
        <begin position="53"/>
        <end position="79"/>
    </location>
</feature>
<evidence type="ECO:0000313" key="4">
    <source>
        <dbReference type="Proteomes" id="UP000278807"/>
    </source>
</evidence>
<dbReference type="InterPro" id="IPR017853">
    <property type="entry name" value="GH"/>
</dbReference>
<dbReference type="InterPro" id="IPR031984">
    <property type="entry name" value="SLC3A2_N"/>
</dbReference>
<evidence type="ECO:0000256" key="1">
    <source>
        <dbReference type="SAM" id="Phobius"/>
    </source>
</evidence>
<keyword evidence="4" id="KW-1185">Reference proteome</keyword>
<reference evidence="3 4" key="2">
    <citation type="submission" date="2018-11" db="EMBL/GenBank/DDBJ databases">
        <authorList>
            <consortium name="Pathogen Informatics"/>
        </authorList>
    </citation>
    <scope>NUCLEOTIDE SEQUENCE [LARGE SCALE GENOMIC DNA]</scope>
</reference>
<dbReference type="Proteomes" id="UP000278807">
    <property type="component" value="Unassembled WGS sequence"/>
</dbReference>
<dbReference type="AlphaFoldDB" id="A0A0R3TSM6"/>